<feature type="domain" description="Reverse transcriptase" evidence="1">
    <location>
        <begin position="223"/>
        <end position="489"/>
    </location>
</feature>
<dbReference type="CDD" id="cd01650">
    <property type="entry name" value="RT_nLTR_like"/>
    <property type="match status" value="1"/>
</dbReference>
<dbReference type="Proteomes" id="UP000286415">
    <property type="component" value="Unassembled WGS sequence"/>
</dbReference>
<keyword evidence="3" id="KW-1185">Reference proteome</keyword>
<dbReference type="PRINTS" id="PR01345">
    <property type="entry name" value="CERVTRCPTASE"/>
</dbReference>
<name>A0A8T1MR03_CLOSI</name>
<accession>A0A8T1MR03</accession>
<reference evidence="2 3" key="2">
    <citation type="journal article" date="2021" name="Genomics">
        <title>High-quality reference genome for Clonorchis sinensis.</title>
        <authorList>
            <person name="Young N.D."/>
            <person name="Stroehlein A.J."/>
            <person name="Kinkar L."/>
            <person name="Wang T."/>
            <person name="Sohn W.M."/>
            <person name="Chang B.C.H."/>
            <person name="Kaur P."/>
            <person name="Weisz D."/>
            <person name="Dudchenko O."/>
            <person name="Aiden E.L."/>
            <person name="Korhonen P.K."/>
            <person name="Gasser R.B."/>
        </authorList>
    </citation>
    <scope>NUCLEOTIDE SEQUENCE [LARGE SCALE GENOMIC DNA]</scope>
    <source>
        <strain evidence="2">Cs-k2</strain>
    </source>
</reference>
<evidence type="ECO:0000313" key="2">
    <source>
        <dbReference type="EMBL" id="KAG5451322.1"/>
    </source>
</evidence>
<dbReference type="InterPro" id="IPR000477">
    <property type="entry name" value="RT_dom"/>
</dbReference>
<dbReference type="PROSITE" id="PS50878">
    <property type="entry name" value="RT_POL"/>
    <property type="match status" value="1"/>
</dbReference>
<gene>
    <name evidence="2" type="ORF">CSKR_109316</name>
</gene>
<dbReference type="InterPro" id="IPR043502">
    <property type="entry name" value="DNA/RNA_pol_sf"/>
</dbReference>
<sequence>MRIFLAQVKLGPASVEDLHRTIVQKVHDADAMFVPKKPARSRMSRKLPKRIRRLLENRWRLFFKKLTTGDTEDELAFRKMRNRCKSEIRQWNIRKQATILDLTRKNKNVLFKYMRHRRRNKPSAFSLRDRNGEPTSDPIVVSEFYRDHYAGLYSVPASSSHPTLSRRIYERPLTDLVFTVEDIRQLLHKINPFCALGPDEVHPRILKETSYTLATHFHLLFRQSLDEGHLPSVWKEAIVTPIYKTGDRLSPGSYRPISLTSVPCKVMERILKRAILDHLTSNNLISQAQHGFLPNRSCVTNMLVFMDSLTQAKDEGLISDAIFFDFSKAFDRVPHVPLLHKLESYGIQGKILHWIKAFLSDRSFRVKVGSTYSSAAPVSIGVPQGSVLGPLLFLIYVNDLPDVLSSPCLLFADDLKSWSSNASALQIDVDAAKQWSLDWHLPLNDEKCVHMSFGGDSANSFVMHGEKGPEDITRIDAKKDLGIWLSPNLSFSLHLEKSAQKAFAVLRMIRRTFSRITRTDFQILYGAYVRPLLEYANPVVYSGRTKDVILIERVQRAATKMVAGLKSMDYETRLVVLDLFPLEYRRLRGDLILTYALFEQGLANRFFTVDPANTRRGHVIVGSRSSKLQWPDPTLGPIDSVNPNYPLPGGIGFQGHKSDVKPQPRPFVPATLTLPPAREENYASALIETYNSTELNDGHVSLIPQKSENLECTIHTCPTLIKQDLAAIFPSRRFETSQLTAIVLSHRTTEGLSEWSDLAANEREAIAETFTRSAIDICASLKELGYWADFINPYTGTPYLGAHGEAVLSETDEKMKHFGFEIDDVSCCKVLRHPRWKHNVFAGLIFTDAPKDHPVLAHF</sequence>
<organism evidence="2 3">
    <name type="scientific">Clonorchis sinensis</name>
    <name type="common">Chinese liver fluke</name>
    <dbReference type="NCBI Taxonomy" id="79923"/>
    <lineage>
        <taxon>Eukaryota</taxon>
        <taxon>Metazoa</taxon>
        <taxon>Spiralia</taxon>
        <taxon>Lophotrochozoa</taxon>
        <taxon>Platyhelminthes</taxon>
        <taxon>Trematoda</taxon>
        <taxon>Digenea</taxon>
        <taxon>Opisthorchiida</taxon>
        <taxon>Opisthorchiata</taxon>
        <taxon>Opisthorchiidae</taxon>
        <taxon>Clonorchis</taxon>
    </lineage>
</organism>
<evidence type="ECO:0000259" key="1">
    <source>
        <dbReference type="PROSITE" id="PS50878"/>
    </source>
</evidence>
<dbReference type="InterPro" id="IPR019362">
    <property type="entry name" value="MMADHC"/>
</dbReference>
<proteinExistence type="predicted"/>
<dbReference type="GO" id="GO:0009235">
    <property type="term" value="P:cobalamin metabolic process"/>
    <property type="evidence" value="ECO:0007669"/>
    <property type="project" value="InterPro"/>
</dbReference>
<reference evidence="2 3" key="1">
    <citation type="journal article" date="2018" name="Biotechnol. Adv.">
        <title>Improved genomic resources and new bioinformatic workflow for the carcinogenic parasite Clonorchis sinensis: Biotechnological implications.</title>
        <authorList>
            <person name="Wang D."/>
            <person name="Korhonen P.K."/>
            <person name="Gasser R.B."/>
            <person name="Young N.D."/>
        </authorList>
    </citation>
    <scope>NUCLEOTIDE SEQUENCE [LARGE SCALE GENOMIC DNA]</scope>
    <source>
        <strain evidence="2">Cs-k2</strain>
    </source>
</reference>
<dbReference type="PANTHER" id="PTHR33332">
    <property type="entry name" value="REVERSE TRANSCRIPTASE DOMAIN-CONTAINING PROTEIN"/>
    <property type="match status" value="1"/>
</dbReference>
<dbReference type="OrthoDB" id="10263782at2759"/>
<dbReference type="Pfam" id="PF00078">
    <property type="entry name" value="RVT_1"/>
    <property type="match status" value="1"/>
</dbReference>
<dbReference type="EMBL" id="NIRI02000042">
    <property type="protein sequence ID" value="KAG5451322.1"/>
    <property type="molecule type" value="Genomic_DNA"/>
</dbReference>
<dbReference type="SUPFAM" id="SSF56672">
    <property type="entry name" value="DNA/RNA polymerases"/>
    <property type="match status" value="1"/>
</dbReference>
<dbReference type="Pfam" id="PF10229">
    <property type="entry name" value="MMADHC"/>
    <property type="match status" value="1"/>
</dbReference>
<protein>
    <submittedName>
        <fullName evidence="2">Methylmalonic aciduria and homocystinuria type D protein, mitochondrial</fullName>
    </submittedName>
</protein>
<comment type="caution">
    <text evidence="2">The sequence shown here is derived from an EMBL/GenBank/DDBJ whole genome shotgun (WGS) entry which is preliminary data.</text>
</comment>
<evidence type="ECO:0000313" key="3">
    <source>
        <dbReference type="Proteomes" id="UP000286415"/>
    </source>
</evidence>
<dbReference type="AlphaFoldDB" id="A0A8T1MR03"/>